<dbReference type="Proteomes" id="UP000390335">
    <property type="component" value="Unassembled WGS sequence"/>
</dbReference>
<organism evidence="2 3">
    <name type="scientific">Rhizobium dioscoreae</name>
    <dbReference type="NCBI Taxonomy" id="2653122"/>
    <lineage>
        <taxon>Bacteria</taxon>
        <taxon>Pseudomonadati</taxon>
        <taxon>Pseudomonadota</taxon>
        <taxon>Alphaproteobacteria</taxon>
        <taxon>Hyphomicrobiales</taxon>
        <taxon>Rhizobiaceae</taxon>
        <taxon>Rhizobium/Agrobacterium group</taxon>
        <taxon>Rhizobium</taxon>
    </lineage>
</organism>
<feature type="region of interest" description="Disordered" evidence="1">
    <location>
        <begin position="32"/>
        <end position="53"/>
    </location>
</feature>
<sequence length="53" mass="5704">MVRKGVQPVEATVENSELRVALQTGRFLVSVGMDTPMGNRGKGGERLPAPHDD</sequence>
<evidence type="ECO:0000256" key="1">
    <source>
        <dbReference type="SAM" id="MobiDB-lite"/>
    </source>
</evidence>
<reference evidence="2 3" key="1">
    <citation type="journal article" date="2020" name="Genome Biol. Evol.">
        <title>Rhizobium dioscoreae sp. nov., a plant growth-promoting bacterium isolated from yam (Dioscorea species).</title>
        <authorList>
            <person name="Ouyabe M."/>
            <person name="Tanaka N."/>
            <person name="Shiwa Y."/>
            <person name="Fujita N."/>
            <person name="Kikuno H."/>
            <person name="Babil P."/>
            <person name="Shiwachi H."/>
        </authorList>
    </citation>
    <scope>NUCLEOTIDE SEQUENCE [LARGE SCALE GENOMIC DNA]</scope>
    <source>
        <strain evidence="2 3">S-93</strain>
    </source>
</reference>
<name>A0ABQ0Z1C7_9HYPH</name>
<gene>
    <name evidence="2" type="ORF">RsS93_17180</name>
</gene>
<accession>A0ABQ0Z1C7</accession>
<protein>
    <submittedName>
        <fullName evidence="2">Uncharacterized protein</fullName>
    </submittedName>
</protein>
<proteinExistence type="predicted"/>
<comment type="caution">
    <text evidence="2">The sequence shown here is derived from an EMBL/GenBank/DDBJ whole genome shotgun (WGS) entry which is preliminary data.</text>
</comment>
<dbReference type="EMBL" id="BLAJ01000002">
    <property type="protein sequence ID" value="GES49104.1"/>
    <property type="molecule type" value="Genomic_DNA"/>
</dbReference>
<evidence type="ECO:0000313" key="2">
    <source>
        <dbReference type="EMBL" id="GES49104.1"/>
    </source>
</evidence>
<evidence type="ECO:0000313" key="3">
    <source>
        <dbReference type="Proteomes" id="UP000390335"/>
    </source>
</evidence>
<feature type="compositionally biased region" description="Basic and acidic residues" evidence="1">
    <location>
        <begin position="42"/>
        <end position="53"/>
    </location>
</feature>
<keyword evidence="3" id="KW-1185">Reference proteome</keyword>